<organism evidence="1 2">
    <name type="scientific">Castanea mollissima</name>
    <name type="common">Chinese chestnut</name>
    <dbReference type="NCBI Taxonomy" id="60419"/>
    <lineage>
        <taxon>Eukaryota</taxon>
        <taxon>Viridiplantae</taxon>
        <taxon>Streptophyta</taxon>
        <taxon>Embryophyta</taxon>
        <taxon>Tracheophyta</taxon>
        <taxon>Spermatophyta</taxon>
        <taxon>Magnoliopsida</taxon>
        <taxon>eudicotyledons</taxon>
        <taxon>Gunneridae</taxon>
        <taxon>Pentapetalae</taxon>
        <taxon>rosids</taxon>
        <taxon>fabids</taxon>
        <taxon>Fagales</taxon>
        <taxon>Fagaceae</taxon>
        <taxon>Castanea</taxon>
    </lineage>
</organism>
<keyword evidence="2" id="KW-1185">Reference proteome</keyword>
<proteinExistence type="predicted"/>
<dbReference type="EMBL" id="JRKL02004826">
    <property type="protein sequence ID" value="KAF3951686.1"/>
    <property type="molecule type" value="Genomic_DNA"/>
</dbReference>
<name>A0A8J4VK15_9ROSI</name>
<dbReference type="AlphaFoldDB" id="A0A8J4VK15"/>
<gene>
    <name evidence="1" type="ORF">CMV_022691</name>
</gene>
<evidence type="ECO:0000313" key="2">
    <source>
        <dbReference type="Proteomes" id="UP000737018"/>
    </source>
</evidence>
<reference evidence="1" key="1">
    <citation type="submission" date="2020-03" db="EMBL/GenBank/DDBJ databases">
        <title>Castanea mollissima Vanexum genome sequencing.</title>
        <authorList>
            <person name="Staton M."/>
        </authorList>
    </citation>
    <scope>NUCLEOTIDE SEQUENCE</scope>
    <source>
        <tissue evidence="1">Leaf</tissue>
    </source>
</reference>
<dbReference type="OrthoDB" id="515493at2759"/>
<accession>A0A8J4VK15</accession>
<sequence>MAEDWDFLNYSIFEKNPSSEFCLPNHSSGGVETDLSFGAVALSRQEKDGTEIESSQSRKRFRQSLLRILSCIILNHQ</sequence>
<dbReference type="Proteomes" id="UP000737018">
    <property type="component" value="Unassembled WGS sequence"/>
</dbReference>
<comment type="caution">
    <text evidence="1">The sequence shown here is derived from an EMBL/GenBank/DDBJ whole genome shotgun (WGS) entry which is preliminary data.</text>
</comment>
<evidence type="ECO:0000313" key="1">
    <source>
        <dbReference type="EMBL" id="KAF3951686.1"/>
    </source>
</evidence>
<protein>
    <submittedName>
        <fullName evidence="1">Uncharacterized protein</fullName>
    </submittedName>
</protein>